<dbReference type="EMBL" id="JASNQZ010000001">
    <property type="protein sequence ID" value="KAL0961437.1"/>
    <property type="molecule type" value="Genomic_DNA"/>
</dbReference>
<dbReference type="InterPro" id="IPR049192">
    <property type="entry name" value="DUF4246_C"/>
</dbReference>
<reference evidence="4" key="1">
    <citation type="submission" date="2024-06" db="EMBL/GenBank/DDBJ databases">
        <title>Multi-omics analyses provide insights into the biosynthesis of the anticancer antibiotic pleurotin in Hohenbuehelia grisea.</title>
        <authorList>
            <person name="Weaver J.A."/>
            <person name="Alberti F."/>
        </authorList>
    </citation>
    <scope>NUCLEOTIDE SEQUENCE [LARGE SCALE GENOMIC DNA]</scope>
    <source>
        <strain evidence="4">T-177</strain>
    </source>
</reference>
<feature type="region of interest" description="Disordered" evidence="1">
    <location>
        <begin position="106"/>
        <end position="150"/>
    </location>
</feature>
<dbReference type="InterPro" id="IPR025340">
    <property type="entry name" value="DUF4246"/>
</dbReference>
<accession>A0ABR3K015</accession>
<protein>
    <recommendedName>
        <fullName evidence="2">DUF4246 domain-containing protein</fullName>
    </recommendedName>
</protein>
<evidence type="ECO:0000313" key="3">
    <source>
        <dbReference type="EMBL" id="KAL0961437.1"/>
    </source>
</evidence>
<dbReference type="Proteomes" id="UP001556367">
    <property type="component" value="Unassembled WGS sequence"/>
</dbReference>
<keyword evidence="4" id="KW-1185">Reference proteome</keyword>
<evidence type="ECO:0000256" key="1">
    <source>
        <dbReference type="SAM" id="MobiDB-lite"/>
    </source>
</evidence>
<evidence type="ECO:0000259" key="2">
    <source>
        <dbReference type="Pfam" id="PF14033"/>
    </source>
</evidence>
<sequence>MEAEWESRETRFPVSDEHRQTSFNGRSLKVIVKAANYILHPGQSYQGTWHLEGMPHERIAASFIYYYSTDDAIEDDGLGMRRARDETLDYPAYYDLHHDDFSISFKKEAPEPSEGPEPVVEDDDNAEEWEDKSDDSDEYMTDNPSSDAEEFDSAYVPLGTVPTTHVGCKIGHGTGRIISFPNWIQHKVLGIRNPKREETEAAQRKILCFFLVDDTTAATDDEVVLPGMTYSGLKDQVVLTTSDVPRQLRGTNIPSLHVLLPWVSEQLIGKRLPPELVEHIVESTDLGLTREVAERHRRAFMADRKIKVSEENKMWESEYSLCEH</sequence>
<feature type="compositionally biased region" description="Acidic residues" evidence="1">
    <location>
        <begin position="119"/>
        <end position="140"/>
    </location>
</feature>
<organism evidence="3 4">
    <name type="scientific">Hohenbuehelia grisea</name>
    <dbReference type="NCBI Taxonomy" id="104357"/>
    <lineage>
        <taxon>Eukaryota</taxon>
        <taxon>Fungi</taxon>
        <taxon>Dikarya</taxon>
        <taxon>Basidiomycota</taxon>
        <taxon>Agaricomycotina</taxon>
        <taxon>Agaricomycetes</taxon>
        <taxon>Agaricomycetidae</taxon>
        <taxon>Agaricales</taxon>
        <taxon>Pleurotineae</taxon>
        <taxon>Pleurotaceae</taxon>
        <taxon>Hohenbuehelia</taxon>
    </lineage>
</organism>
<evidence type="ECO:0000313" key="4">
    <source>
        <dbReference type="Proteomes" id="UP001556367"/>
    </source>
</evidence>
<comment type="caution">
    <text evidence="3">The sequence shown here is derived from an EMBL/GenBank/DDBJ whole genome shotgun (WGS) entry which is preliminary data.</text>
</comment>
<proteinExistence type="predicted"/>
<dbReference type="Pfam" id="PF14033">
    <property type="entry name" value="DUF4246"/>
    <property type="match status" value="1"/>
</dbReference>
<gene>
    <name evidence="3" type="ORF">HGRIS_006382</name>
</gene>
<dbReference type="PANTHER" id="PTHR33119:SF1">
    <property type="entry name" value="FE2OG DIOXYGENASE DOMAIN-CONTAINING PROTEIN"/>
    <property type="match status" value="1"/>
</dbReference>
<name>A0ABR3K015_9AGAR</name>
<feature type="domain" description="DUF4246" evidence="2">
    <location>
        <begin position="19"/>
        <end position="214"/>
    </location>
</feature>
<dbReference type="PANTHER" id="PTHR33119">
    <property type="entry name" value="IFI3P"/>
    <property type="match status" value="1"/>
</dbReference>